<accession>A0ABN9RJG3</accession>
<keyword evidence="3" id="KW-1185">Reference proteome</keyword>
<evidence type="ECO:0000313" key="3">
    <source>
        <dbReference type="Proteomes" id="UP001189429"/>
    </source>
</evidence>
<sequence>MAADTLSRLSFVNSHRGPGGRHQHDFSASSRFPPPRTQSLPHLASPAGFAPTLGNGSRQLYASLKVPYEAHLSATLHPNGTNWREPSAPRGRAAEEWVQPGRLRPETLGPAGRQQPQQRGKRIVRDNTNTLSHIGPLLYGLRDSRSDGLLRQSEAPRRRRPKTTRDASGEPPLLGPSPYATPRACRANTAHPAHLASAADQGRSGVL</sequence>
<feature type="region of interest" description="Disordered" evidence="1">
    <location>
        <begin position="76"/>
        <end position="207"/>
    </location>
</feature>
<gene>
    <name evidence="2" type="ORF">PCOR1329_LOCUS21280</name>
</gene>
<feature type="region of interest" description="Disordered" evidence="1">
    <location>
        <begin position="1"/>
        <end position="51"/>
    </location>
</feature>
<evidence type="ECO:0000256" key="1">
    <source>
        <dbReference type="SAM" id="MobiDB-lite"/>
    </source>
</evidence>
<comment type="caution">
    <text evidence="2">The sequence shown here is derived from an EMBL/GenBank/DDBJ whole genome shotgun (WGS) entry which is preliminary data.</text>
</comment>
<proteinExistence type="predicted"/>
<evidence type="ECO:0000313" key="2">
    <source>
        <dbReference type="EMBL" id="CAK0819253.1"/>
    </source>
</evidence>
<protein>
    <submittedName>
        <fullName evidence="2">Uncharacterized protein</fullName>
    </submittedName>
</protein>
<dbReference type="EMBL" id="CAUYUJ010006991">
    <property type="protein sequence ID" value="CAK0819253.1"/>
    <property type="molecule type" value="Genomic_DNA"/>
</dbReference>
<reference evidence="2" key="1">
    <citation type="submission" date="2023-10" db="EMBL/GenBank/DDBJ databases">
        <authorList>
            <person name="Chen Y."/>
            <person name="Shah S."/>
            <person name="Dougan E. K."/>
            <person name="Thang M."/>
            <person name="Chan C."/>
        </authorList>
    </citation>
    <scope>NUCLEOTIDE SEQUENCE [LARGE SCALE GENOMIC DNA]</scope>
</reference>
<name>A0ABN9RJG3_9DINO</name>
<feature type="compositionally biased region" description="Low complexity" evidence="1">
    <location>
        <begin position="109"/>
        <end position="118"/>
    </location>
</feature>
<dbReference type="Proteomes" id="UP001189429">
    <property type="component" value="Unassembled WGS sequence"/>
</dbReference>
<organism evidence="2 3">
    <name type="scientific">Prorocentrum cordatum</name>
    <dbReference type="NCBI Taxonomy" id="2364126"/>
    <lineage>
        <taxon>Eukaryota</taxon>
        <taxon>Sar</taxon>
        <taxon>Alveolata</taxon>
        <taxon>Dinophyceae</taxon>
        <taxon>Prorocentrales</taxon>
        <taxon>Prorocentraceae</taxon>
        <taxon>Prorocentrum</taxon>
    </lineage>
</organism>